<sequence>MSIPFVKIVKFIVAIAVCQAAGLIGTIFTTPAIPTWYAALEKPALTPPSFLFGPVWTVLFILMGIALYLVWLRGWERKDVKLAISIFGIQLVLNVLWSYFFFGLQMPFFALIEIIVLWIAIALSIWSFSRVSVPAALLLLPYILWVSFAAYLNYGIYVLNP</sequence>
<comment type="caution">
    <text evidence="7">The sequence shown here is derived from an EMBL/GenBank/DDBJ whole genome shotgun (WGS) entry which is preliminary data.</text>
</comment>
<dbReference type="InterPro" id="IPR004307">
    <property type="entry name" value="TspO_MBR"/>
</dbReference>
<comment type="similarity">
    <text evidence="2">Belongs to the TspO/BZRP family.</text>
</comment>
<gene>
    <name evidence="7" type="ORF">ABH15_04265</name>
</gene>
<feature type="transmembrane region" description="Helical" evidence="6">
    <location>
        <begin position="82"/>
        <end position="102"/>
    </location>
</feature>
<feature type="transmembrane region" description="Helical" evidence="6">
    <location>
        <begin position="108"/>
        <end position="128"/>
    </location>
</feature>
<keyword evidence="5 6" id="KW-0472">Membrane</keyword>
<evidence type="ECO:0000256" key="1">
    <source>
        <dbReference type="ARBA" id="ARBA00004141"/>
    </source>
</evidence>
<organism evidence="7 8">
    <name type="scientific">Methanoculleus taiwanensis</name>
    <dbReference type="NCBI Taxonomy" id="1550565"/>
    <lineage>
        <taxon>Archaea</taxon>
        <taxon>Methanobacteriati</taxon>
        <taxon>Methanobacteriota</taxon>
        <taxon>Stenosarchaea group</taxon>
        <taxon>Methanomicrobia</taxon>
        <taxon>Methanomicrobiales</taxon>
        <taxon>Methanomicrobiaceae</taxon>
        <taxon>Methanoculleus</taxon>
    </lineage>
</organism>
<accession>A0A498H2M6</accession>
<evidence type="ECO:0000256" key="3">
    <source>
        <dbReference type="ARBA" id="ARBA00022692"/>
    </source>
</evidence>
<dbReference type="Pfam" id="PF03073">
    <property type="entry name" value="TspO_MBR"/>
    <property type="match status" value="1"/>
</dbReference>
<dbReference type="AlphaFoldDB" id="A0A498H2M6"/>
<dbReference type="GO" id="GO:0016020">
    <property type="term" value="C:membrane"/>
    <property type="evidence" value="ECO:0007669"/>
    <property type="project" value="UniProtKB-SubCell"/>
</dbReference>
<feature type="transmembrane region" description="Helical" evidence="6">
    <location>
        <begin position="49"/>
        <end position="70"/>
    </location>
</feature>
<dbReference type="PIRSF" id="PIRSF005859">
    <property type="entry name" value="PBR"/>
    <property type="match status" value="1"/>
</dbReference>
<keyword evidence="4 6" id="KW-1133">Transmembrane helix</keyword>
<dbReference type="OrthoDB" id="212929at2157"/>
<proteinExistence type="inferred from homology"/>
<dbReference type="GO" id="GO:0033013">
    <property type="term" value="P:tetrapyrrole metabolic process"/>
    <property type="evidence" value="ECO:0007669"/>
    <property type="project" value="UniProtKB-ARBA"/>
</dbReference>
<dbReference type="CDD" id="cd15904">
    <property type="entry name" value="TSPO_MBR"/>
    <property type="match status" value="1"/>
</dbReference>
<name>A0A498H2M6_9EURY</name>
<keyword evidence="3 6" id="KW-0812">Transmembrane</keyword>
<evidence type="ECO:0000256" key="5">
    <source>
        <dbReference type="ARBA" id="ARBA00023136"/>
    </source>
</evidence>
<evidence type="ECO:0000256" key="6">
    <source>
        <dbReference type="SAM" id="Phobius"/>
    </source>
</evidence>
<feature type="transmembrane region" description="Helical" evidence="6">
    <location>
        <begin position="135"/>
        <end position="157"/>
    </location>
</feature>
<protein>
    <submittedName>
        <fullName evidence="7">TspO protein</fullName>
    </submittedName>
</protein>
<evidence type="ECO:0000256" key="4">
    <source>
        <dbReference type="ARBA" id="ARBA00022989"/>
    </source>
</evidence>
<evidence type="ECO:0000256" key="2">
    <source>
        <dbReference type="ARBA" id="ARBA00007524"/>
    </source>
</evidence>
<feature type="transmembrane region" description="Helical" evidence="6">
    <location>
        <begin position="12"/>
        <end position="37"/>
    </location>
</feature>
<dbReference type="Gene3D" id="1.20.1260.100">
    <property type="entry name" value="TspO/MBR protein"/>
    <property type="match status" value="1"/>
</dbReference>
<dbReference type="PANTHER" id="PTHR10057">
    <property type="entry name" value="PERIPHERAL-TYPE BENZODIAZEPINE RECEPTOR"/>
    <property type="match status" value="1"/>
</dbReference>
<dbReference type="RefSeq" id="WP_128693111.1">
    <property type="nucleotide sequence ID" value="NZ_LHQS01000001.1"/>
</dbReference>
<reference evidence="7 8" key="1">
    <citation type="journal article" date="2015" name="Int. J. Syst. Evol. Microbiol.">
        <title>Methanoculleus taiwanensis sp. nov., a methanogen isolated from deep marine sediment at the deformation front area near Taiwan.</title>
        <authorList>
            <person name="Weng C.Y."/>
            <person name="Chen S.C."/>
            <person name="Lai M.C."/>
            <person name="Wu S.Y."/>
            <person name="Lin S."/>
            <person name="Yang T.F."/>
            <person name="Chen P.C."/>
        </authorList>
    </citation>
    <scope>NUCLEOTIDE SEQUENCE [LARGE SCALE GENOMIC DNA]</scope>
    <source>
        <strain evidence="7 8">CYW4</strain>
    </source>
</reference>
<dbReference type="EMBL" id="LHQS01000001">
    <property type="protein sequence ID" value="RXE57319.1"/>
    <property type="molecule type" value="Genomic_DNA"/>
</dbReference>
<dbReference type="Proteomes" id="UP000290932">
    <property type="component" value="Unassembled WGS sequence"/>
</dbReference>
<dbReference type="PANTHER" id="PTHR10057:SF0">
    <property type="entry name" value="TRANSLOCATOR PROTEIN"/>
    <property type="match status" value="1"/>
</dbReference>
<dbReference type="InterPro" id="IPR038330">
    <property type="entry name" value="TspO/MBR-related_sf"/>
</dbReference>
<evidence type="ECO:0000313" key="8">
    <source>
        <dbReference type="Proteomes" id="UP000290932"/>
    </source>
</evidence>
<comment type="subcellular location">
    <subcellularLocation>
        <location evidence="1">Membrane</location>
        <topology evidence="1">Multi-pass membrane protein</topology>
    </subcellularLocation>
</comment>
<dbReference type="FunFam" id="1.20.1260.100:FF:000001">
    <property type="entry name" value="translocator protein 2"/>
    <property type="match status" value="1"/>
</dbReference>
<keyword evidence="8" id="KW-1185">Reference proteome</keyword>
<evidence type="ECO:0000313" key="7">
    <source>
        <dbReference type="EMBL" id="RXE57319.1"/>
    </source>
</evidence>